<dbReference type="AlphaFoldDB" id="A0A104UL16"/>
<comment type="caution">
    <text evidence="1">The sequence shown here is derived from an EMBL/GenBank/DDBJ whole genome shotgun (WGS) entry which is preliminary data.</text>
</comment>
<sequence>MSWATLLVSLVGPIVTRVLVALGIGFLTVTGIDLALNQVIQWMTASVGGLAADIANVLALGGVGDGIAYVLGGLSARVSFYLLTSTTKMVFSK</sequence>
<evidence type="ECO:0000313" key="2">
    <source>
        <dbReference type="Proteomes" id="UP000068603"/>
    </source>
</evidence>
<dbReference type="InterPro" id="IPR019670">
    <property type="entry name" value="DUF2523"/>
</dbReference>
<dbReference type="Proteomes" id="UP000068603">
    <property type="component" value="Unassembled WGS sequence"/>
</dbReference>
<proteinExistence type="predicted"/>
<dbReference type="EMBL" id="LPHB01000019">
    <property type="protein sequence ID" value="KWA66697.1"/>
    <property type="molecule type" value="Genomic_DNA"/>
</dbReference>
<protein>
    <submittedName>
        <fullName evidence="1">Cobalt ABC transporter permease</fullName>
    </submittedName>
</protein>
<organism evidence="1">
    <name type="scientific">Burkholderia stagnalis</name>
    <dbReference type="NCBI Taxonomy" id="1503054"/>
    <lineage>
        <taxon>Bacteria</taxon>
        <taxon>Pseudomonadati</taxon>
        <taxon>Pseudomonadota</taxon>
        <taxon>Betaproteobacteria</taxon>
        <taxon>Burkholderiales</taxon>
        <taxon>Burkholderiaceae</taxon>
        <taxon>Burkholderia</taxon>
        <taxon>Burkholderia cepacia complex</taxon>
    </lineage>
</organism>
<name>A0A104UL16_9BURK</name>
<dbReference type="Pfam" id="PF10734">
    <property type="entry name" value="DUF2523"/>
    <property type="match status" value="1"/>
</dbReference>
<dbReference type="RefSeq" id="WP_045600462.1">
    <property type="nucleotide sequence ID" value="NZ_LOUZ01000050.1"/>
</dbReference>
<accession>A0A104UL16</accession>
<gene>
    <name evidence="1" type="ORF">WT44_06525</name>
</gene>
<evidence type="ECO:0000313" key="1">
    <source>
        <dbReference type="EMBL" id="KWA66697.1"/>
    </source>
</evidence>
<reference evidence="1 2" key="1">
    <citation type="submission" date="2015-11" db="EMBL/GenBank/DDBJ databases">
        <title>Expanding the genomic diversity of Burkholderia species for the development of highly accurate diagnostics.</title>
        <authorList>
            <person name="Sahl J."/>
            <person name="Keim P."/>
            <person name="Wagner D."/>
        </authorList>
    </citation>
    <scope>NUCLEOTIDE SEQUENCE [LARGE SCALE GENOMIC DNA]</scope>
    <source>
        <strain evidence="1 2">MSMB1960WGS</strain>
    </source>
</reference>